<organism evidence="2 3">
    <name type="scientific">Trinickia symbiotica</name>
    <dbReference type="NCBI Taxonomy" id="863227"/>
    <lineage>
        <taxon>Bacteria</taxon>
        <taxon>Pseudomonadati</taxon>
        <taxon>Pseudomonadota</taxon>
        <taxon>Betaproteobacteria</taxon>
        <taxon>Burkholderiales</taxon>
        <taxon>Burkholderiaceae</taxon>
        <taxon>Trinickia</taxon>
    </lineage>
</organism>
<feature type="compositionally biased region" description="Basic and acidic residues" evidence="1">
    <location>
        <begin position="12"/>
        <end position="27"/>
    </location>
</feature>
<dbReference type="AlphaFoldDB" id="A0A2T3XJQ7"/>
<feature type="region of interest" description="Disordered" evidence="1">
    <location>
        <begin position="57"/>
        <end position="80"/>
    </location>
</feature>
<feature type="region of interest" description="Disordered" evidence="1">
    <location>
        <begin position="174"/>
        <end position="251"/>
    </location>
</feature>
<feature type="region of interest" description="Disordered" evidence="1">
    <location>
        <begin position="130"/>
        <end position="152"/>
    </location>
</feature>
<proteinExistence type="predicted"/>
<sequence length="304" mass="32051">MSGRSDLYNRQYHPDKDPKKDERKTLDALEAGKSADEKQRYEDAGCYMVHCANQMSDDNPDKAAALASQQRGARDTTEQAQLASTGLFKYDPVVDGGLDLLGRGWDRAGPGAVRGATNLGQQFLTEIRQGGVAQAPADDLSGANSGGNPPKAGGSFVLVPQCEGPVCTLAPLPTIGTPGYVPPTATVSSSGSNDESRLSGTPSPALPDSPYSPSNVDSRVKPPYQTNPAHDTGSPLYNPKKTPEPNDAQSAYEDGAVRGGMGTWYAQGQGGYYRYFSDNAGTVHFSGTVPASQVPPSVLRIWGK</sequence>
<evidence type="ECO:0000313" key="2">
    <source>
        <dbReference type="EMBL" id="PTB16753.1"/>
    </source>
</evidence>
<feature type="compositionally biased region" description="Polar residues" evidence="1">
    <location>
        <begin position="185"/>
        <end position="202"/>
    </location>
</feature>
<dbReference type="Proteomes" id="UP000240638">
    <property type="component" value="Unassembled WGS sequence"/>
</dbReference>
<evidence type="ECO:0000313" key="3">
    <source>
        <dbReference type="Proteomes" id="UP000240638"/>
    </source>
</evidence>
<dbReference type="EMBL" id="PYUC01000034">
    <property type="protein sequence ID" value="PTB16753.1"/>
    <property type="molecule type" value="Genomic_DNA"/>
</dbReference>
<evidence type="ECO:0000256" key="1">
    <source>
        <dbReference type="SAM" id="MobiDB-lite"/>
    </source>
</evidence>
<gene>
    <name evidence="2" type="ORF">C9I57_31850</name>
</gene>
<name>A0A2T3XJQ7_9BURK</name>
<feature type="region of interest" description="Disordered" evidence="1">
    <location>
        <begin position="1"/>
        <end position="37"/>
    </location>
</feature>
<accession>A0A2T3XJQ7</accession>
<protein>
    <submittedName>
        <fullName evidence="2">Uncharacterized protein</fullName>
    </submittedName>
</protein>
<comment type="caution">
    <text evidence="2">The sequence shown here is derived from an EMBL/GenBank/DDBJ whole genome shotgun (WGS) entry which is preliminary data.</text>
</comment>
<reference evidence="2 3" key="1">
    <citation type="submission" date="2018-03" db="EMBL/GenBank/DDBJ databases">
        <title>Whole genome analyses suggest that Burkholderia sensu lato contains two further novel genera in the rhizoxinica-symbiotica group Mycetohabitans gen. nov., and Trinickia gen. nov.: implications for the evolution of diazotrophy and nodulation in the Burkholderiaceae.</title>
        <authorList>
            <person name="Estrada De Los Santos P."/>
            <person name="Palmer M."/>
            <person name="Chavez-Ramirez B."/>
            <person name="Steenkamp E.T."/>
            <person name="Hirsch A.M."/>
            <person name="Manyaka P."/>
            <person name="Maluk M."/>
            <person name="Lafos M."/>
            <person name="Crook M."/>
            <person name="Gross E."/>
            <person name="Simon M.F."/>
            <person name="Bueno Dos Reis Junior F."/>
            <person name="Poole P.S."/>
            <person name="Venter S.N."/>
            <person name="James E.K."/>
        </authorList>
    </citation>
    <scope>NUCLEOTIDE SEQUENCE [LARGE SCALE GENOMIC DNA]</scope>
    <source>
        <strain evidence="2 3">JPY-366</strain>
    </source>
</reference>